<gene>
    <name evidence="2" type="ordered locus">EROM_100850</name>
</gene>
<feature type="region of interest" description="Disordered" evidence="1">
    <location>
        <begin position="1"/>
        <end position="34"/>
    </location>
</feature>
<dbReference type="OrthoDB" id="2196155at2759"/>
<sequence>MSRFFESADEEREENYKAKVKEKTYEESEKQSKKEKRLYDLQCKVMELEEEENQKAFDKKLKKMLTDVKKVENHFGRALPPFLKKFLMSPKVYTRSHKKAIDELLSRYEPKESIDTQKEDKNDEERISKDLSKILVIKDGEQRKKELKEFKDSTKDGTMKAKALIALLSAYMKSKDGVEIMRTIDELLDCFIDGEEDVVRSMLLENIDFYLEILYEILDSSKITPYSKLLKRLSDISRESVEGRVLQFEFFKLGRATETDHPLFKLLYIDRVQGYKESKEYYKTMGDTIGETKIEQEVLQEFGMSSFKSGDFETSFKVLSKCSGVEGSSHETLMKLLCVILNDRIRGTQIHNEFLEGFKSFGRNRFCLPSGDNTFEVYRSFYLLNMLDMKGAGDIVRRFCERFEEDIWFKDFVESRIKG</sequence>
<keyword evidence="3" id="KW-1185">Reference proteome</keyword>
<dbReference type="KEGG" id="ero:EROM_100850"/>
<dbReference type="HOGENOM" id="CLU_655567_0_0_1"/>
<dbReference type="Proteomes" id="UP000010094">
    <property type="component" value="Chromosome X"/>
</dbReference>
<dbReference type="RefSeq" id="XP_009265398.1">
    <property type="nucleotide sequence ID" value="XM_009267123.1"/>
</dbReference>
<dbReference type="AlphaFoldDB" id="I6ZVW6"/>
<accession>I6ZVW6</accession>
<evidence type="ECO:0000256" key="1">
    <source>
        <dbReference type="SAM" id="MobiDB-lite"/>
    </source>
</evidence>
<protein>
    <submittedName>
        <fullName evidence="2">Uncharacterized protein</fullName>
    </submittedName>
</protein>
<feature type="compositionally biased region" description="Basic and acidic residues" evidence="1">
    <location>
        <begin position="14"/>
        <end position="32"/>
    </location>
</feature>
<evidence type="ECO:0000313" key="3">
    <source>
        <dbReference type="Proteomes" id="UP000010094"/>
    </source>
</evidence>
<evidence type="ECO:0000313" key="2">
    <source>
        <dbReference type="EMBL" id="AFN83901.1"/>
    </source>
</evidence>
<dbReference type="GeneID" id="20564515"/>
<proteinExistence type="predicted"/>
<dbReference type="VEuPathDB" id="MicrosporidiaDB:EROM_100850"/>
<reference evidence="2 3" key="1">
    <citation type="journal article" date="2012" name="Proc. Natl. Acad. Sci. U.S.A.">
        <title>Gain and loss of multiple functionally related, horizontally transferred genes in the reduced genomes of two microsporidian parasites.</title>
        <authorList>
            <person name="Pombert J.-F."/>
            <person name="Selman M."/>
            <person name="Burki F."/>
            <person name="Bardell F.T."/>
            <person name="Farinelli L."/>
            <person name="Solter L.F."/>
            <person name="Whitman D.W."/>
            <person name="Weiss L.M."/>
            <person name="Corradi N."/>
            <person name="Keeling P.J."/>
        </authorList>
    </citation>
    <scope>NUCLEOTIDE SEQUENCE [LARGE SCALE GENOMIC DNA]</scope>
    <source>
        <strain evidence="2 3">SJ-2008</strain>
    </source>
</reference>
<name>I6ZVW6_ENCRO</name>
<organism evidence="2 3">
    <name type="scientific">Encephalitozoon romaleae (strain SJ-2008)</name>
    <name type="common">Microsporidian parasite</name>
    <dbReference type="NCBI Taxonomy" id="1178016"/>
    <lineage>
        <taxon>Eukaryota</taxon>
        <taxon>Fungi</taxon>
        <taxon>Fungi incertae sedis</taxon>
        <taxon>Microsporidia</taxon>
        <taxon>Unikaryonidae</taxon>
        <taxon>Encephalitozoon</taxon>
    </lineage>
</organism>
<dbReference type="EMBL" id="CP003529">
    <property type="protein sequence ID" value="AFN83901.1"/>
    <property type="molecule type" value="Genomic_DNA"/>
</dbReference>